<name>A0A7C9RTK6_9PSEU</name>
<accession>A0A7C9RTK6</accession>
<gene>
    <name evidence="2" type="ORF">G7043_25725</name>
</gene>
<dbReference type="RefSeq" id="WP_166049687.1">
    <property type="nucleotide sequence ID" value="NZ_JAAMPJ010000007.1"/>
</dbReference>
<sequence length="67" mass="7037">MDQLNDIVATTGNDPQLDSLIIRFHTSPGTTTPTATRATPRPTSAPPFKEVATALAALTGEHHLLSA</sequence>
<reference evidence="2 3" key="1">
    <citation type="submission" date="2020-03" db="EMBL/GenBank/DDBJ databases">
        <title>Isolation and identification of active actinomycetes.</title>
        <authorList>
            <person name="Sun X."/>
        </authorList>
    </citation>
    <scope>NUCLEOTIDE SEQUENCE [LARGE SCALE GENOMIC DNA]</scope>
    <source>
        <strain evidence="2 3">NEAU-D13</strain>
    </source>
</reference>
<proteinExistence type="predicted"/>
<dbReference type="EMBL" id="JAAMPJ010000007">
    <property type="protein sequence ID" value="NGY62327.1"/>
    <property type="molecule type" value="Genomic_DNA"/>
</dbReference>
<evidence type="ECO:0000256" key="1">
    <source>
        <dbReference type="SAM" id="MobiDB-lite"/>
    </source>
</evidence>
<evidence type="ECO:0000313" key="3">
    <source>
        <dbReference type="Proteomes" id="UP000481360"/>
    </source>
</evidence>
<dbReference type="AlphaFoldDB" id="A0A7C9RTK6"/>
<evidence type="ECO:0000313" key="2">
    <source>
        <dbReference type="EMBL" id="NGY62327.1"/>
    </source>
</evidence>
<organism evidence="2 3">
    <name type="scientific">Lentzea alba</name>
    <dbReference type="NCBI Taxonomy" id="2714351"/>
    <lineage>
        <taxon>Bacteria</taxon>
        <taxon>Bacillati</taxon>
        <taxon>Actinomycetota</taxon>
        <taxon>Actinomycetes</taxon>
        <taxon>Pseudonocardiales</taxon>
        <taxon>Pseudonocardiaceae</taxon>
        <taxon>Lentzea</taxon>
    </lineage>
</organism>
<feature type="compositionally biased region" description="Low complexity" evidence="1">
    <location>
        <begin position="26"/>
        <end position="42"/>
    </location>
</feature>
<dbReference type="Proteomes" id="UP000481360">
    <property type="component" value="Unassembled WGS sequence"/>
</dbReference>
<protein>
    <submittedName>
        <fullName evidence="2">Uncharacterized protein</fullName>
    </submittedName>
</protein>
<feature type="region of interest" description="Disordered" evidence="1">
    <location>
        <begin position="26"/>
        <end position="46"/>
    </location>
</feature>
<keyword evidence="3" id="KW-1185">Reference proteome</keyword>
<comment type="caution">
    <text evidence="2">The sequence shown here is derived from an EMBL/GenBank/DDBJ whole genome shotgun (WGS) entry which is preliminary data.</text>
</comment>